<evidence type="ECO:0000256" key="1">
    <source>
        <dbReference type="SAM" id="SignalP"/>
    </source>
</evidence>
<feature type="signal peptide" evidence="1">
    <location>
        <begin position="1"/>
        <end position="19"/>
    </location>
</feature>
<accession>A0ABD3FD52</accession>
<dbReference type="AlphaFoldDB" id="A0ABD3FD52"/>
<organism evidence="3 4">
    <name type="scientific">Phytophthora oleae</name>
    <dbReference type="NCBI Taxonomy" id="2107226"/>
    <lineage>
        <taxon>Eukaryota</taxon>
        <taxon>Sar</taxon>
        <taxon>Stramenopiles</taxon>
        <taxon>Oomycota</taxon>
        <taxon>Peronosporomycetes</taxon>
        <taxon>Peronosporales</taxon>
        <taxon>Peronosporaceae</taxon>
        <taxon>Phytophthora</taxon>
    </lineage>
</organism>
<feature type="chain" id="PRO_5044819703" evidence="1">
    <location>
        <begin position="20"/>
        <end position="81"/>
    </location>
</feature>
<feature type="domain" description="Kazal-like" evidence="2">
    <location>
        <begin position="18"/>
        <end position="77"/>
    </location>
</feature>
<dbReference type="PROSITE" id="PS51465">
    <property type="entry name" value="KAZAL_2"/>
    <property type="match status" value="1"/>
</dbReference>
<dbReference type="SUPFAM" id="SSF100895">
    <property type="entry name" value="Kazal-type serine protease inhibitors"/>
    <property type="match status" value="1"/>
</dbReference>
<sequence length="81" mass="8434">MKFAIVSVLVSLLIAGTSAQGFSCAGVGNIGCDGDDGTAGPQVCASNGITYTNRCYFNKANCDNKGLRVLHNGMCRRDGTR</sequence>
<dbReference type="Proteomes" id="UP001632037">
    <property type="component" value="Unassembled WGS sequence"/>
</dbReference>
<dbReference type="InterPro" id="IPR036058">
    <property type="entry name" value="Kazal_dom_sf"/>
</dbReference>
<comment type="caution">
    <text evidence="3">The sequence shown here is derived from an EMBL/GenBank/DDBJ whole genome shotgun (WGS) entry which is preliminary data.</text>
</comment>
<dbReference type="Pfam" id="PF07648">
    <property type="entry name" value="Kazal_2"/>
    <property type="match status" value="1"/>
</dbReference>
<keyword evidence="4" id="KW-1185">Reference proteome</keyword>
<proteinExistence type="predicted"/>
<protein>
    <submittedName>
        <fullName evidence="3">SPARC-related modular calcium-binding protein 1</fullName>
    </submittedName>
</protein>
<dbReference type="SMART" id="SM00280">
    <property type="entry name" value="KAZAL"/>
    <property type="match status" value="1"/>
</dbReference>
<evidence type="ECO:0000259" key="2">
    <source>
        <dbReference type="PROSITE" id="PS51465"/>
    </source>
</evidence>
<reference evidence="3 4" key="1">
    <citation type="submission" date="2024-09" db="EMBL/GenBank/DDBJ databases">
        <title>Genome sequencing and assembly of Phytophthora oleae, isolate VK10A, causative agent of rot of olive drupes.</title>
        <authorList>
            <person name="Conti Taguali S."/>
            <person name="Riolo M."/>
            <person name="La Spada F."/>
            <person name="Cacciola S.O."/>
            <person name="Dionisio G."/>
        </authorList>
    </citation>
    <scope>NUCLEOTIDE SEQUENCE [LARGE SCALE GENOMIC DNA]</scope>
    <source>
        <strain evidence="3 4">VK10A</strain>
    </source>
</reference>
<evidence type="ECO:0000313" key="3">
    <source>
        <dbReference type="EMBL" id="KAL3664860.1"/>
    </source>
</evidence>
<dbReference type="Gene3D" id="3.30.60.30">
    <property type="match status" value="1"/>
</dbReference>
<name>A0ABD3FD52_9STRA</name>
<keyword evidence="1" id="KW-0732">Signal</keyword>
<dbReference type="CDD" id="cd00104">
    <property type="entry name" value="KAZAL_FS"/>
    <property type="match status" value="1"/>
</dbReference>
<dbReference type="EMBL" id="JBIMZQ010000022">
    <property type="protein sequence ID" value="KAL3664860.1"/>
    <property type="molecule type" value="Genomic_DNA"/>
</dbReference>
<evidence type="ECO:0000313" key="4">
    <source>
        <dbReference type="Proteomes" id="UP001632037"/>
    </source>
</evidence>
<dbReference type="InterPro" id="IPR002350">
    <property type="entry name" value="Kazal_dom"/>
</dbReference>
<gene>
    <name evidence="3" type="primary">SMOC1</name>
    <name evidence="3" type="ORF">V7S43_010038</name>
</gene>